<evidence type="ECO:0000256" key="6">
    <source>
        <dbReference type="ARBA" id="ARBA00043742"/>
    </source>
</evidence>
<evidence type="ECO:0000256" key="8">
    <source>
        <dbReference type="ARBA" id="ARBA00048283"/>
    </source>
</evidence>
<accession>A0A8S2H902</accession>
<comment type="catalytic activity">
    <reaction evidence="5">
        <text>a 1,2-diacyl-sn-glycerol + H2O = a 2-acylglycerol + a fatty acid + H(+)</text>
        <dbReference type="Rhea" id="RHEA:33275"/>
        <dbReference type="ChEBI" id="CHEBI:15377"/>
        <dbReference type="ChEBI" id="CHEBI:15378"/>
        <dbReference type="ChEBI" id="CHEBI:17389"/>
        <dbReference type="ChEBI" id="CHEBI:17815"/>
        <dbReference type="ChEBI" id="CHEBI:28868"/>
        <dbReference type="EC" id="3.1.1.116"/>
    </reaction>
</comment>
<gene>
    <name evidence="13" type="ORF">OVA965_LOCUS6181</name>
    <name evidence="14" type="ORF">TMI583_LOCUS6177</name>
</gene>
<comment type="caution">
    <text evidence="14">The sequence shown here is derived from an EMBL/GenBank/DDBJ whole genome shotgun (WGS) entry which is preliminary data.</text>
</comment>
<evidence type="ECO:0000313" key="15">
    <source>
        <dbReference type="Proteomes" id="UP000682733"/>
    </source>
</evidence>
<evidence type="ECO:0000313" key="14">
    <source>
        <dbReference type="EMBL" id="CAF3616303.1"/>
    </source>
</evidence>
<dbReference type="PANTHER" id="PTHR46118:SF4">
    <property type="entry name" value="PROTEIN ABHD11"/>
    <property type="match status" value="1"/>
</dbReference>
<comment type="catalytic activity">
    <reaction evidence="11">
        <text>1-octadecanoyl-2-(5Z,8Z,11Z,14Z-eicosatetraenoyl)-sn-glycerol + H2O = 2-(5Z,8Z,11Z,14Z-eicosatetraenoyl)-glycerol + octadecanoate + H(+)</text>
        <dbReference type="Rhea" id="RHEA:38507"/>
        <dbReference type="ChEBI" id="CHEBI:15377"/>
        <dbReference type="ChEBI" id="CHEBI:15378"/>
        <dbReference type="ChEBI" id="CHEBI:25629"/>
        <dbReference type="ChEBI" id="CHEBI:52392"/>
        <dbReference type="ChEBI" id="CHEBI:75728"/>
    </reaction>
</comment>
<evidence type="ECO:0000256" key="7">
    <source>
        <dbReference type="ARBA" id="ARBA00044064"/>
    </source>
</evidence>
<dbReference type="Gene3D" id="3.40.50.1820">
    <property type="entry name" value="alpha/beta hydrolase"/>
    <property type="match status" value="1"/>
</dbReference>
<comment type="catalytic activity">
    <reaction evidence="10">
        <text>1-octadecanoyl-2-(9Z-octadecenoyl)-sn-glycerol + H2O = 2-(9Z-octadecenoyl)-glycerol + octadecanoate + H(+)</text>
        <dbReference type="Rhea" id="RHEA:77103"/>
        <dbReference type="ChEBI" id="CHEBI:15377"/>
        <dbReference type="ChEBI" id="CHEBI:15378"/>
        <dbReference type="ChEBI" id="CHEBI:25629"/>
        <dbReference type="ChEBI" id="CHEBI:73990"/>
        <dbReference type="ChEBI" id="CHEBI:75468"/>
    </reaction>
</comment>
<evidence type="ECO:0000256" key="1">
    <source>
        <dbReference type="ARBA" id="ARBA00008645"/>
    </source>
</evidence>
<dbReference type="InterPro" id="IPR000073">
    <property type="entry name" value="AB_hydrolase_1"/>
</dbReference>
<evidence type="ECO:0000259" key="12">
    <source>
        <dbReference type="Pfam" id="PF00561"/>
    </source>
</evidence>
<evidence type="ECO:0000256" key="9">
    <source>
        <dbReference type="ARBA" id="ARBA00048504"/>
    </source>
</evidence>
<dbReference type="AlphaFoldDB" id="A0A8S2H902"/>
<protein>
    <recommendedName>
        <fullName evidence="7">sn-1-specific diacylglycerol lipase ABHD11</fullName>
        <ecNumber evidence="3">3.1.1.116</ecNumber>
    </recommendedName>
    <alternativeName>
        <fullName evidence="4">Alpha/beta hydrolase domain-containing protein 11</fullName>
    </alternativeName>
</protein>
<dbReference type="PANTHER" id="PTHR46118">
    <property type="entry name" value="PROTEIN ABHD11"/>
    <property type="match status" value="1"/>
</dbReference>
<dbReference type="GO" id="GO:0052689">
    <property type="term" value="F:carboxylic ester hydrolase activity"/>
    <property type="evidence" value="ECO:0007669"/>
    <property type="project" value="TreeGrafter"/>
</dbReference>
<reference evidence="14" key="1">
    <citation type="submission" date="2021-02" db="EMBL/GenBank/DDBJ databases">
        <authorList>
            <person name="Nowell W R."/>
        </authorList>
    </citation>
    <scope>NUCLEOTIDE SEQUENCE</scope>
</reference>
<keyword evidence="2" id="KW-0378">Hydrolase</keyword>
<dbReference type="Proteomes" id="UP000677228">
    <property type="component" value="Unassembled WGS sequence"/>
</dbReference>
<proteinExistence type="inferred from homology"/>
<evidence type="ECO:0000256" key="11">
    <source>
        <dbReference type="ARBA" id="ARBA00048919"/>
    </source>
</evidence>
<dbReference type="GO" id="GO:0005739">
    <property type="term" value="C:mitochondrion"/>
    <property type="evidence" value="ECO:0007669"/>
    <property type="project" value="TreeGrafter"/>
</dbReference>
<comment type="catalytic activity">
    <reaction evidence="8">
        <text>1-octadecanoyl-2-(4Z,7Z,10Z,13Z,16Z,19Z-docosahexaenoyl)-sn-glycerol + H2O = 2-(4Z,7Z,10Z,13Z,16Z,19Z-docosahexaenoyl)-glycerol + octadecanoate + H(+)</text>
        <dbReference type="Rhea" id="RHEA:77107"/>
        <dbReference type="ChEBI" id="CHEBI:15377"/>
        <dbReference type="ChEBI" id="CHEBI:15378"/>
        <dbReference type="ChEBI" id="CHEBI:25629"/>
        <dbReference type="ChEBI" id="CHEBI:77129"/>
        <dbReference type="ChEBI" id="CHEBI:186738"/>
    </reaction>
</comment>
<evidence type="ECO:0000256" key="4">
    <source>
        <dbReference type="ARBA" id="ARBA00042703"/>
    </source>
</evidence>
<comment type="catalytic activity">
    <reaction evidence="6">
        <text>a 1,3-diacyl-sn-glycerol + H2O = a 1-acyl-sn-glycerol + a fatty acid + H(+)</text>
        <dbReference type="Rhea" id="RHEA:38503"/>
        <dbReference type="ChEBI" id="CHEBI:15377"/>
        <dbReference type="ChEBI" id="CHEBI:15378"/>
        <dbReference type="ChEBI" id="CHEBI:28868"/>
        <dbReference type="ChEBI" id="CHEBI:64683"/>
        <dbReference type="ChEBI" id="CHEBI:77272"/>
    </reaction>
</comment>
<dbReference type="EMBL" id="CAJOBA010001825">
    <property type="protein sequence ID" value="CAF3616303.1"/>
    <property type="molecule type" value="Genomic_DNA"/>
</dbReference>
<dbReference type="EC" id="3.1.1.116" evidence="3"/>
<name>A0A8S2H902_9BILA</name>
<dbReference type="SUPFAM" id="SSF53474">
    <property type="entry name" value="alpha/beta-Hydrolases"/>
    <property type="match status" value="1"/>
</dbReference>
<comment type="similarity">
    <text evidence="1">Belongs to the AB hydrolase superfamily.</text>
</comment>
<comment type="catalytic activity">
    <reaction evidence="9">
        <text>1,2-didecanoylglycerol + H2O = decanoylglycerol + decanoate + H(+)</text>
        <dbReference type="Rhea" id="RHEA:48596"/>
        <dbReference type="ChEBI" id="CHEBI:11152"/>
        <dbReference type="ChEBI" id="CHEBI:15377"/>
        <dbReference type="ChEBI" id="CHEBI:15378"/>
        <dbReference type="ChEBI" id="CHEBI:27689"/>
        <dbReference type="ChEBI" id="CHEBI:90605"/>
    </reaction>
</comment>
<sequence>MNRSILDCLKYVNKSRLIFKCFAHNRSETSAVVLAEDVFESKNEPTNRCLIITHGLFGSKTNWRSLAKAFSERGRLKVVTVDLRNHGDSPHTESMTYDDMANDLLEVVKKYKTAQTILMGHSMGGKAAMMVALKQPTLIQKLIVVDIAPHTSASVDEIPNYSKILLDNMNCINDAKNTLQARKKMDLILQESAESLKKNKGIRDFLLTLITQDSNGKFVWRANLPVINKYINDIMEFPSMKNQQSIDNLKTVFVSGEKSNYISAESLPIINKLFPQNKLIKVANAGHWVHSENPNEFIRLVLPEILDT</sequence>
<dbReference type="EMBL" id="CAJNOK010001825">
    <property type="protein sequence ID" value="CAF0831761.1"/>
    <property type="molecule type" value="Genomic_DNA"/>
</dbReference>
<organism evidence="14 15">
    <name type="scientific">Didymodactylos carnosus</name>
    <dbReference type="NCBI Taxonomy" id="1234261"/>
    <lineage>
        <taxon>Eukaryota</taxon>
        <taxon>Metazoa</taxon>
        <taxon>Spiralia</taxon>
        <taxon>Gnathifera</taxon>
        <taxon>Rotifera</taxon>
        <taxon>Eurotatoria</taxon>
        <taxon>Bdelloidea</taxon>
        <taxon>Philodinida</taxon>
        <taxon>Philodinidae</taxon>
        <taxon>Didymodactylos</taxon>
    </lineage>
</organism>
<dbReference type="Pfam" id="PF00561">
    <property type="entry name" value="Abhydrolase_1"/>
    <property type="match status" value="1"/>
</dbReference>
<feature type="domain" description="AB hydrolase-1" evidence="12">
    <location>
        <begin position="50"/>
        <end position="294"/>
    </location>
</feature>
<evidence type="ECO:0000313" key="13">
    <source>
        <dbReference type="EMBL" id="CAF0831761.1"/>
    </source>
</evidence>
<dbReference type="Proteomes" id="UP000682733">
    <property type="component" value="Unassembled WGS sequence"/>
</dbReference>
<evidence type="ECO:0000256" key="10">
    <source>
        <dbReference type="ARBA" id="ARBA00048513"/>
    </source>
</evidence>
<evidence type="ECO:0000256" key="3">
    <source>
        <dbReference type="ARBA" id="ARBA00026104"/>
    </source>
</evidence>
<evidence type="ECO:0000256" key="5">
    <source>
        <dbReference type="ARBA" id="ARBA00043667"/>
    </source>
</evidence>
<evidence type="ECO:0000256" key="2">
    <source>
        <dbReference type="ARBA" id="ARBA00022801"/>
    </source>
</evidence>
<dbReference type="InterPro" id="IPR029058">
    <property type="entry name" value="AB_hydrolase_fold"/>
</dbReference>